<organism evidence="2 3">
    <name type="scientific">Setaria viridis</name>
    <name type="common">Green bristlegrass</name>
    <name type="synonym">Setaria italica subsp. viridis</name>
    <dbReference type="NCBI Taxonomy" id="4556"/>
    <lineage>
        <taxon>Eukaryota</taxon>
        <taxon>Viridiplantae</taxon>
        <taxon>Streptophyta</taxon>
        <taxon>Embryophyta</taxon>
        <taxon>Tracheophyta</taxon>
        <taxon>Spermatophyta</taxon>
        <taxon>Magnoliopsida</taxon>
        <taxon>Liliopsida</taxon>
        <taxon>Poales</taxon>
        <taxon>Poaceae</taxon>
        <taxon>PACMAD clade</taxon>
        <taxon>Panicoideae</taxon>
        <taxon>Panicodae</taxon>
        <taxon>Paniceae</taxon>
        <taxon>Cenchrinae</taxon>
        <taxon>Setaria</taxon>
    </lineage>
</organism>
<dbReference type="AlphaFoldDB" id="A0A4U6VAT2"/>
<keyword evidence="3" id="KW-1185">Reference proteome</keyword>
<proteinExistence type="predicted"/>
<protein>
    <submittedName>
        <fullName evidence="2">Uncharacterized protein</fullName>
    </submittedName>
</protein>
<feature type="chain" id="PRO_5020571596" evidence="1">
    <location>
        <begin position="19"/>
        <end position="55"/>
    </location>
</feature>
<accession>A0A4U6VAT2</accession>
<gene>
    <name evidence="2" type="ORF">SEVIR_4G188001v2</name>
</gene>
<dbReference type="Proteomes" id="UP000298652">
    <property type="component" value="Chromosome 4"/>
</dbReference>
<name>A0A4U6VAT2_SETVI</name>
<feature type="signal peptide" evidence="1">
    <location>
        <begin position="1"/>
        <end position="18"/>
    </location>
</feature>
<dbReference type="Gramene" id="TKW21037">
    <property type="protein sequence ID" value="TKW21037"/>
    <property type="gene ID" value="SEVIR_4G188001v2"/>
</dbReference>
<evidence type="ECO:0000313" key="3">
    <source>
        <dbReference type="Proteomes" id="UP000298652"/>
    </source>
</evidence>
<keyword evidence="1" id="KW-0732">Signal</keyword>
<sequence length="55" mass="6194">MRGDCWKFGSRFLIVTLAHLFLEMESPRGPSNRVSPSCISNVVHLLTFDRSSAKV</sequence>
<dbReference type="EMBL" id="CM016555">
    <property type="protein sequence ID" value="TKW21037.1"/>
    <property type="molecule type" value="Genomic_DNA"/>
</dbReference>
<reference evidence="2" key="1">
    <citation type="submission" date="2019-03" db="EMBL/GenBank/DDBJ databases">
        <title>WGS assembly of Setaria viridis.</title>
        <authorList>
            <person name="Huang P."/>
            <person name="Jenkins J."/>
            <person name="Grimwood J."/>
            <person name="Barry K."/>
            <person name="Healey A."/>
            <person name="Mamidi S."/>
            <person name="Sreedasyam A."/>
            <person name="Shu S."/>
            <person name="Feldman M."/>
            <person name="Wu J."/>
            <person name="Yu Y."/>
            <person name="Chen C."/>
            <person name="Johnson J."/>
            <person name="Rokhsar D."/>
            <person name="Baxter I."/>
            <person name="Schmutz J."/>
            <person name="Brutnell T."/>
            <person name="Kellogg E."/>
        </authorList>
    </citation>
    <scope>NUCLEOTIDE SEQUENCE [LARGE SCALE GENOMIC DNA]</scope>
</reference>
<evidence type="ECO:0000313" key="2">
    <source>
        <dbReference type="EMBL" id="TKW21037.1"/>
    </source>
</evidence>
<evidence type="ECO:0000256" key="1">
    <source>
        <dbReference type="SAM" id="SignalP"/>
    </source>
</evidence>